<evidence type="ECO:0000256" key="4">
    <source>
        <dbReference type="ARBA" id="ARBA00022723"/>
    </source>
</evidence>
<keyword evidence="10" id="KW-0175">Coiled coil</keyword>
<keyword evidence="3" id="KW-0963">Cytoplasm</keyword>
<dbReference type="GO" id="GO:0099536">
    <property type="term" value="P:synaptic signaling"/>
    <property type="evidence" value="ECO:0007669"/>
    <property type="project" value="TreeGrafter"/>
</dbReference>
<dbReference type="GO" id="GO:0010646">
    <property type="term" value="P:regulation of cell communication"/>
    <property type="evidence" value="ECO:0007669"/>
    <property type="project" value="UniProtKB-ARBA"/>
</dbReference>
<keyword evidence="5 9" id="KW-0863">Zinc-finger</keyword>
<dbReference type="WBParaSite" id="PgR212X_g003_t01">
    <property type="protein sequence ID" value="PgR212X_g003_t01"/>
    <property type="gene ID" value="PgR212X_g003"/>
</dbReference>
<evidence type="ECO:0000256" key="2">
    <source>
        <dbReference type="ARBA" id="ARBA00004413"/>
    </source>
</evidence>
<dbReference type="SUPFAM" id="SSF57850">
    <property type="entry name" value="RING/U-box"/>
    <property type="match status" value="1"/>
</dbReference>
<evidence type="ECO:0000259" key="11">
    <source>
        <dbReference type="PROSITE" id="PS50135"/>
    </source>
</evidence>
<evidence type="ECO:0000256" key="5">
    <source>
        <dbReference type="ARBA" id="ARBA00022771"/>
    </source>
</evidence>
<dbReference type="InterPro" id="IPR000433">
    <property type="entry name" value="Znf_ZZ"/>
</dbReference>
<dbReference type="InterPro" id="IPR043145">
    <property type="entry name" value="Znf_ZZ_sf"/>
</dbReference>
<dbReference type="GO" id="GO:0045202">
    <property type="term" value="C:synapse"/>
    <property type="evidence" value="ECO:0007669"/>
    <property type="project" value="GOC"/>
</dbReference>
<evidence type="ECO:0000256" key="1">
    <source>
        <dbReference type="ARBA" id="ARBA00004245"/>
    </source>
</evidence>
<evidence type="ECO:0000256" key="7">
    <source>
        <dbReference type="ARBA" id="ARBA00022837"/>
    </source>
</evidence>
<evidence type="ECO:0000313" key="12">
    <source>
        <dbReference type="Proteomes" id="UP000887569"/>
    </source>
</evidence>
<keyword evidence="7" id="KW-0106">Calcium</keyword>
<keyword evidence="8" id="KW-0206">Cytoskeleton</keyword>
<feature type="domain" description="ZZ-type" evidence="11">
    <location>
        <begin position="1"/>
        <end position="47"/>
    </location>
</feature>
<dbReference type="GO" id="GO:0005886">
    <property type="term" value="C:plasma membrane"/>
    <property type="evidence" value="ECO:0007669"/>
    <property type="project" value="TreeGrafter"/>
</dbReference>
<dbReference type="Proteomes" id="UP000887569">
    <property type="component" value="Unplaced"/>
</dbReference>
<evidence type="ECO:0000256" key="9">
    <source>
        <dbReference type="PROSITE-ProRule" id="PRU00228"/>
    </source>
</evidence>
<sequence length="274" mass="31820">MFPIIGLRYRCLQCFNVDVCQNCFFSQRLAKNHKLSHPMQEYCLPTTSGEDVRDFGLIVKNKLRSSSRTRMGYLPVQTVDEGIPIETTCVTPINPLTEPLHNRMHLCAQRLFRARGDDEPPPPLVDPVEDTSTVELKSPLQLLSQVEQMHKEELDQVLHKLQHENRELKKEIERRKILRALVRRQTLLMAFSITLMEAWQVVARCPRCLIRLMNSYYVRHSYCDNIRNVSSSVAAYLRSKTDNLRCSSLVYVLLLHSSRTLEARRRKVGAKIMN</sequence>
<evidence type="ECO:0000256" key="10">
    <source>
        <dbReference type="SAM" id="Coils"/>
    </source>
</evidence>
<comment type="subcellular location">
    <subcellularLocation>
        <location evidence="2">Cell membrane</location>
        <topology evidence="2">Peripheral membrane protein</topology>
        <orientation evidence="2">Cytoplasmic side</orientation>
    </subcellularLocation>
    <subcellularLocation>
        <location evidence="1">Cytoplasm</location>
        <location evidence="1">Cytoskeleton</location>
    </subcellularLocation>
</comment>
<keyword evidence="6" id="KW-0862">Zinc</keyword>
<evidence type="ECO:0000256" key="3">
    <source>
        <dbReference type="ARBA" id="ARBA00022490"/>
    </source>
</evidence>
<dbReference type="InterPro" id="IPR050774">
    <property type="entry name" value="KCMF1/Dystrophin"/>
</dbReference>
<dbReference type="AlphaFoldDB" id="A0A915CJC2"/>
<dbReference type="GO" id="GO:0023051">
    <property type="term" value="P:regulation of signaling"/>
    <property type="evidence" value="ECO:0007669"/>
    <property type="project" value="UniProtKB-ARBA"/>
</dbReference>
<protein>
    <submittedName>
        <fullName evidence="13">ZZ-type domain-containing protein</fullName>
    </submittedName>
</protein>
<evidence type="ECO:0000256" key="6">
    <source>
        <dbReference type="ARBA" id="ARBA00022833"/>
    </source>
</evidence>
<dbReference type="GO" id="GO:0008270">
    <property type="term" value="F:zinc ion binding"/>
    <property type="evidence" value="ECO:0007669"/>
    <property type="project" value="UniProtKB-KW"/>
</dbReference>
<dbReference type="Gene3D" id="3.30.60.90">
    <property type="match status" value="1"/>
</dbReference>
<keyword evidence="12" id="KW-1185">Reference proteome</keyword>
<dbReference type="PROSITE" id="PS50135">
    <property type="entry name" value="ZF_ZZ_2"/>
    <property type="match status" value="1"/>
</dbReference>
<keyword evidence="4" id="KW-0479">Metal-binding</keyword>
<name>A0A915CJC2_PARUN</name>
<proteinExistence type="predicted"/>
<dbReference type="PANTHER" id="PTHR12268:SF14">
    <property type="entry name" value="DYSTROPHIN-1"/>
    <property type="match status" value="1"/>
</dbReference>
<dbReference type="SMART" id="SM00291">
    <property type="entry name" value="ZnF_ZZ"/>
    <property type="match status" value="1"/>
</dbReference>
<evidence type="ECO:0000256" key="8">
    <source>
        <dbReference type="ARBA" id="ARBA00023212"/>
    </source>
</evidence>
<organism evidence="12 13">
    <name type="scientific">Parascaris univalens</name>
    <name type="common">Nematode worm</name>
    <dbReference type="NCBI Taxonomy" id="6257"/>
    <lineage>
        <taxon>Eukaryota</taxon>
        <taxon>Metazoa</taxon>
        <taxon>Ecdysozoa</taxon>
        <taxon>Nematoda</taxon>
        <taxon>Chromadorea</taxon>
        <taxon>Rhabditida</taxon>
        <taxon>Spirurina</taxon>
        <taxon>Ascaridomorpha</taxon>
        <taxon>Ascaridoidea</taxon>
        <taxon>Ascarididae</taxon>
        <taxon>Parascaris</taxon>
    </lineage>
</organism>
<reference evidence="13" key="1">
    <citation type="submission" date="2022-11" db="UniProtKB">
        <authorList>
            <consortium name="WormBaseParasite"/>
        </authorList>
    </citation>
    <scope>IDENTIFICATION</scope>
</reference>
<dbReference type="Pfam" id="PF00569">
    <property type="entry name" value="ZZ"/>
    <property type="match status" value="1"/>
</dbReference>
<accession>A0A915CJC2</accession>
<feature type="coiled-coil region" evidence="10">
    <location>
        <begin position="151"/>
        <end position="178"/>
    </location>
</feature>
<dbReference type="PANTHER" id="PTHR12268">
    <property type="entry name" value="E3 UBIQUITIN-PROTEIN LIGASE KCMF1"/>
    <property type="match status" value="1"/>
</dbReference>
<evidence type="ECO:0000313" key="13">
    <source>
        <dbReference type="WBParaSite" id="PgR212X_g003_t01"/>
    </source>
</evidence>